<sequence>MRRASWAWASGAWMPARTACSWCFAPWAPWTGPGSIVRRRSSFTTSPRRSASSTTRTTTACVCGSVPTASTGRSGRSRRSFRRTTD</sequence>
<feature type="compositionally biased region" description="Low complexity" evidence="1">
    <location>
        <begin position="42"/>
        <end position="58"/>
    </location>
</feature>
<protein>
    <submittedName>
        <fullName evidence="3">Putative secreted protein</fullName>
    </submittedName>
</protein>
<feature type="chain" id="PRO_5025606239" evidence="2">
    <location>
        <begin position="21"/>
        <end position="86"/>
    </location>
</feature>
<reference evidence="3" key="1">
    <citation type="submission" date="2019-12" db="EMBL/GenBank/DDBJ databases">
        <title>An insight into the sialome of adult female Ixodes ricinus ticks feeding for 6 days.</title>
        <authorList>
            <person name="Perner J."/>
            <person name="Ribeiro J.M.C."/>
        </authorList>
    </citation>
    <scope>NUCLEOTIDE SEQUENCE</scope>
    <source>
        <strain evidence="3">Semi-engorged</strain>
        <tissue evidence="3">Salivary glands</tissue>
    </source>
</reference>
<feature type="region of interest" description="Disordered" evidence="1">
    <location>
        <begin position="39"/>
        <end position="58"/>
    </location>
</feature>
<accession>A0A6B0TYY4</accession>
<evidence type="ECO:0000256" key="1">
    <source>
        <dbReference type="SAM" id="MobiDB-lite"/>
    </source>
</evidence>
<organism evidence="3">
    <name type="scientific">Ixodes ricinus</name>
    <name type="common">Common tick</name>
    <name type="synonym">Acarus ricinus</name>
    <dbReference type="NCBI Taxonomy" id="34613"/>
    <lineage>
        <taxon>Eukaryota</taxon>
        <taxon>Metazoa</taxon>
        <taxon>Ecdysozoa</taxon>
        <taxon>Arthropoda</taxon>
        <taxon>Chelicerata</taxon>
        <taxon>Arachnida</taxon>
        <taxon>Acari</taxon>
        <taxon>Parasitiformes</taxon>
        <taxon>Ixodida</taxon>
        <taxon>Ixodoidea</taxon>
        <taxon>Ixodidae</taxon>
        <taxon>Ixodinae</taxon>
        <taxon>Ixodes</taxon>
    </lineage>
</organism>
<keyword evidence="2" id="KW-0732">Signal</keyword>
<dbReference type="AlphaFoldDB" id="A0A6B0TYY4"/>
<feature type="region of interest" description="Disordered" evidence="1">
    <location>
        <begin position="63"/>
        <end position="86"/>
    </location>
</feature>
<evidence type="ECO:0000313" key="3">
    <source>
        <dbReference type="EMBL" id="MXU85409.1"/>
    </source>
</evidence>
<evidence type="ECO:0000256" key="2">
    <source>
        <dbReference type="SAM" id="SignalP"/>
    </source>
</evidence>
<proteinExistence type="predicted"/>
<feature type="compositionally biased region" description="Basic residues" evidence="1">
    <location>
        <begin position="75"/>
        <end position="86"/>
    </location>
</feature>
<feature type="signal peptide" evidence="2">
    <location>
        <begin position="1"/>
        <end position="20"/>
    </location>
</feature>
<dbReference type="EMBL" id="GIFC01003326">
    <property type="protein sequence ID" value="MXU85409.1"/>
    <property type="molecule type" value="Transcribed_RNA"/>
</dbReference>
<name>A0A6B0TYY4_IXORI</name>